<accession>A0ABV6QUU0</accession>
<protein>
    <submittedName>
        <fullName evidence="2">SDR family NAD(P)-dependent oxidoreductase</fullName>
    </submittedName>
</protein>
<keyword evidence="1" id="KW-0560">Oxidoreductase</keyword>
<sequence>MKDVVVAGGTTGLGRAIALHYLRQGARVTVIGSTPARGEQFLSEAGEARARAGFIRADLLSVAENRRVIEEVQARHDSLDALVLTAMTPFLKRVETVDGFEGTFVLYYLSRYLLSHGLTDLLERGNDPIIVSLGATGFTKSGVQWDDLQLTRRYSPARAILQGGRANDLLGVGYLQDHPDGRTRFMLDHPGYTNSGTNRMPQPLRTGLNLLAKVFAKSPEENAKRIIAVMDDQPERRFIPWDRDKPVDPDLSSFDPDNARRLSGLTRTLLA</sequence>
<dbReference type="SUPFAM" id="SSF51735">
    <property type="entry name" value="NAD(P)-binding Rossmann-fold domains"/>
    <property type="match status" value="1"/>
</dbReference>
<dbReference type="Gene3D" id="3.40.50.720">
    <property type="entry name" value="NAD(P)-binding Rossmann-like Domain"/>
    <property type="match status" value="1"/>
</dbReference>
<dbReference type="PANTHER" id="PTHR47534:SF3">
    <property type="entry name" value="ALCOHOL DEHYDROGENASE-LIKE C-TERMINAL DOMAIN-CONTAINING PROTEIN"/>
    <property type="match status" value="1"/>
</dbReference>
<dbReference type="InterPro" id="IPR002347">
    <property type="entry name" value="SDR_fam"/>
</dbReference>
<dbReference type="Proteomes" id="UP001589890">
    <property type="component" value="Unassembled WGS sequence"/>
</dbReference>
<dbReference type="InterPro" id="IPR052228">
    <property type="entry name" value="Sec_Metab_Biosynth_Oxidored"/>
</dbReference>
<evidence type="ECO:0000313" key="2">
    <source>
        <dbReference type="EMBL" id="MFC0627948.1"/>
    </source>
</evidence>
<proteinExistence type="predicted"/>
<comment type="caution">
    <text evidence="2">The sequence shown here is derived from an EMBL/GenBank/DDBJ whole genome shotgun (WGS) entry which is preliminary data.</text>
</comment>
<keyword evidence="3" id="KW-1185">Reference proteome</keyword>
<organism evidence="2 3">
    <name type="scientific">Kribbella deserti</name>
    <dbReference type="NCBI Taxonomy" id="1926257"/>
    <lineage>
        <taxon>Bacteria</taxon>
        <taxon>Bacillati</taxon>
        <taxon>Actinomycetota</taxon>
        <taxon>Actinomycetes</taxon>
        <taxon>Propionibacteriales</taxon>
        <taxon>Kribbellaceae</taxon>
        <taxon>Kribbella</taxon>
    </lineage>
</organism>
<gene>
    <name evidence="2" type="ORF">ACFFGN_28000</name>
</gene>
<dbReference type="PANTHER" id="PTHR47534">
    <property type="entry name" value="YALI0E05731P"/>
    <property type="match status" value="1"/>
</dbReference>
<dbReference type="InterPro" id="IPR036291">
    <property type="entry name" value="NAD(P)-bd_dom_sf"/>
</dbReference>
<reference evidence="2 3" key="1">
    <citation type="submission" date="2024-09" db="EMBL/GenBank/DDBJ databases">
        <authorList>
            <person name="Sun Q."/>
            <person name="Mori K."/>
        </authorList>
    </citation>
    <scope>NUCLEOTIDE SEQUENCE [LARGE SCALE GENOMIC DNA]</scope>
    <source>
        <strain evidence="2 3">CGMCC 1.15906</strain>
    </source>
</reference>
<evidence type="ECO:0000313" key="3">
    <source>
        <dbReference type="Proteomes" id="UP001589890"/>
    </source>
</evidence>
<evidence type="ECO:0000256" key="1">
    <source>
        <dbReference type="ARBA" id="ARBA00023002"/>
    </source>
</evidence>
<dbReference type="Pfam" id="PF00106">
    <property type="entry name" value="adh_short"/>
    <property type="match status" value="1"/>
</dbReference>
<name>A0ABV6QUU0_9ACTN</name>
<dbReference type="RefSeq" id="WP_380053257.1">
    <property type="nucleotide sequence ID" value="NZ_JBHLTC010000036.1"/>
</dbReference>
<dbReference type="EMBL" id="JBHLTC010000036">
    <property type="protein sequence ID" value="MFC0627948.1"/>
    <property type="molecule type" value="Genomic_DNA"/>
</dbReference>